<dbReference type="GO" id="GO:0070573">
    <property type="term" value="F:metallodipeptidase activity"/>
    <property type="evidence" value="ECO:0007669"/>
    <property type="project" value="TreeGrafter"/>
</dbReference>
<gene>
    <name evidence="1" type="ORF">Q604_UNBC00329G0001</name>
</gene>
<reference evidence="1" key="1">
    <citation type="submission" date="2013-12" db="EMBL/GenBank/DDBJ databases">
        <title>A Varibaculum cambriense genome reconstructed from a premature infant gut community with otherwise low bacterial novelty that shifts toward anaerobic metabolism during the third week of life.</title>
        <authorList>
            <person name="Brown C.T."/>
            <person name="Sharon I."/>
            <person name="Thomas B.C."/>
            <person name="Castelle C.J."/>
            <person name="Morowitz M.J."/>
            <person name="Banfield J.F."/>
        </authorList>
    </citation>
    <scope>NUCLEOTIDE SEQUENCE</scope>
</reference>
<dbReference type="AlphaFoldDB" id="W1YSY9"/>
<organism evidence="1">
    <name type="scientific">human gut metagenome</name>
    <dbReference type="NCBI Taxonomy" id="408170"/>
    <lineage>
        <taxon>unclassified sequences</taxon>
        <taxon>metagenomes</taxon>
        <taxon>organismal metagenomes</taxon>
    </lineage>
</organism>
<dbReference type="GO" id="GO:0006508">
    <property type="term" value="P:proteolysis"/>
    <property type="evidence" value="ECO:0007669"/>
    <property type="project" value="InterPro"/>
</dbReference>
<evidence type="ECO:0000313" key="1">
    <source>
        <dbReference type="EMBL" id="ETJ45683.1"/>
    </source>
</evidence>
<protein>
    <submittedName>
        <fullName evidence="1">Xaa-His dipeptidase</fullName>
    </submittedName>
</protein>
<sequence length="131" mass="14312">GLKFVVEDVATPDVVYADDTTEALITYIYLAQDGVHSVSKSIPNLVETSDNIAIVRENEHTIEILISIRSSNSNSLEFLAKKMILLAKTLGVSAERTGGYPAWECDKGSKLEEQAISLHNEMFDTPANVNA</sequence>
<dbReference type="GO" id="GO:0005829">
    <property type="term" value="C:cytosol"/>
    <property type="evidence" value="ECO:0007669"/>
    <property type="project" value="TreeGrafter"/>
</dbReference>
<feature type="non-terminal residue" evidence="1">
    <location>
        <position position="131"/>
    </location>
</feature>
<dbReference type="PANTHER" id="PTHR43501">
    <property type="entry name" value="CYTOSOL NON-SPECIFIC DIPEPTIDASE"/>
    <property type="match status" value="1"/>
</dbReference>
<accession>W1YSY9</accession>
<name>W1YSY9_9ZZZZ</name>
<dbReference type="PANTHER" id="PTHR43501:SF1">
    <property type="entry name" value="CYTOSOL NON-SPECIFIC DIPEPTIDASE"/>
    <property type="match status" value="1"/>
</dbReference>
<feature type="non-terminal residue" evidence="1">
    <location>
        <position position="1"/>
    </location>
</feature>
<comment type="caution">
    <text evidence="1">The sequence shown here is derived from an EMBL/GenBank/DDBJ whole genome shotgun (WGS) entry which is preliminary data.</text>
</comment>
<proteinExistence type="predicted"/>
<dbReference type="InterPro" id="IPR001160">
    <property type="entry name" value="Peptidase_M20C"/>
</dbReference>
<dbReference type="EMBL" id="AZMM01000329">
    <property type="protein sequence ID" value="ETJ45683.1"/>
    <property type="molecule type" value="Genomic_DNA"/>
</dbReference>